<dbReference type="Pfam" id="PF08450">
    <property type="entry name" value="SGL"/>
    <property type="match status" value="1"/>
</dbReference>
<evidence type="ECO:0000256" key="1">
    <source>
        <dbReference type="SAM" id="SignalP"/>
    </source>
</evidence>
<protein>
    <submittedName>
        <fullName evidence="3">SMP-30/gluconolactonase/LRE family protein</fullName>
    </submittedName>
</protein>
<dbReference type="Gene3D" id="2.120.10.30">
    <property type="entry name" value="TolB, C-terminal domain"/>
    <property type="match status" value="1"/>
</dbReference>
<feature type="domain" description="SMP-30/Gluconolactonase/LRE-like region" evidence="2">
    <location>
        <begin position="54"/>
        <end position="272"/>
    </location>
</feature>
<dbReference type="InterPro" id="IPR011042">
    <property type="entry name" value="6-blade_b-propeller_TolB-like"/>
</dbReference>
<sequence length="313" mass="32689">MKRVLGTLTALACLGGTALAPANLAAADSPVFPATIALPDGFRPEGVAIDTLPVAYFGSMADGSIYRVDLVTGRGDLLSRGPGTQALGLRIDDRGRLFVAGGTGGDVRVLDTRTGAVLATYQLATPPDTFVNDVVFTPSGAWFTDSRAPVLYHLPIGPDGRLPAPEQVARIPLTGDLAYVPNAFNANGIARTPDGAGLIVVQSETGRLFRVDPATGTTRLVDLGGEELPDGDGLLLDGSTLYVVQNRRNAIAVISLDAEGAKGALVRRITDPRFDVPSTVAAYAGRLYLPNARFDTPPEPTTPYTAVAVDLPR</sequence>
<dbReference type="PANTHER" id="PTHR47197:SF3">
    <property type="entry name" value="DIHYDRO-HEME D1 DEHYDROGENASE"/>
    <property type="match status" value="1"/>
</dbReference>
<dbReference type="PANTHER" id="PTHR47197">
    <property type="entry name" value="PROTEIN NIRF"/>
    <property type="match status" value="1"/>
</dbReference>
<gene>
    <name evidence="3" type="ORF">ACH49W_22420</name>
</gene>
<keyword evidence="1" id="KW-0732">Signal</keyword>
<feature type="chain" id="PRO_5046953066" evidence="1">
    <location>
        <begin position="21"/>
        <end position="313"/>
    </location>
</feature>
<accession>A0ABW7X538</accession>
<keyword evidence="4" id="KW-1185">Reference proteome</keyword>
<proteinExistence type="predicted"/>
<evidence type="ECO:0000313" key="3">
    <source>
        <dbReference type="EMBL" id="MFI2476142.1"/>
    </source>
</evidence>
<comment type="caution">
    <text evidence="3">The sequence shown here is derived from an EMBL/GenBank/DDBJ whole genome shotgun (WGS) entry which is preliminary data.</text>
</comment>
<feature type="signal peptide" evidence="1">
    <location>
        <begin position="1"/>
        <end position="20"/>
    </location>
</feature>
<name>A0ABW7X538_9NOCA</name>
<dbReference type="RefSeq" id="WP_357408082.1">
    <property type="nucleotide sequence ID" value="NZ_JBEYCD010000011.1"/>
</dbReference>
<dbReference type="SUPFAM" id="SSF63829">
    <property type="entry name" value="Calcium-dependent phosphotriesterase"/>
    <property type="match status" value="1"/>
</dbReference>
<reference evidence="3 4" key="1">
    <citation type="submission" date="2024-10" db="EMBL/GenBank/DDBJ databases">
        <title>The Natural Products Discovery Center: Release of the First 8490 Sequenced Strains for Exploring Actinobacteria Biosynthetic Diversity.</title>
        <authorList>
            <person name="Kalkreuter E."/>
            <person name="Kautsar S.A."/>
            <person name="Yang D."/>
            <person name="Bader C.D."/>
            <person name="Teijaro C.N."/>
            <person name="Fluegel L."/>
            <person name="Davis C.M."/>
            <person name="Simpson J.R."/>
            <person name="Lauterbach L."/>
            <person name="Steele A.D."/>
            <person name="Gui C."/>
            <person name="Meng S."/>
            <person name="Li G."/>
            <person name="Viehrig K."/>
            <person name="Ye F."/>
            <person name="Su P."/>
            <person name="Kiefer A.F."/>
            <person name="Nichols A."/>
            <person name="Cepeda A.J."/>
            <person name="Yan W."/>
            <person name="Fan B."/>
            <person name="Jiang Y."/>
            <person name="Adhikari A."/>
            <person name="Zheng C.-J."/>
            <person name="Schuster L."/>
            <person name="Cowan T.M."/>
            <person name="Smanski M.J."/>
            <person name="Chevrette M.G."/>
            <person name="De Carvalho L.P.S."/>
            <person name="Shen B."/>
        </authorList>
    </citation>
    <scope>NUCLEOTIDE SEQUENCE [LARGE SCALE GENOMIC DNA]</scope>
    <source>
        <strain evidence="3 4">NPDC019275</strain>
    </source>
</reference>
<dbReference type="Proteomes" id="UP001611415">
    <property type="component" value="Unassembled WGS sequence"/>
</dbReference>
<dbReference type="EMBL" id="JBIRYO010000015">
    <property type="protein sequence ID" value="MFI2476142.1"/>
    <property type="molecule type" value="Genomic_DNA"/>
</dbReference>
<dbReference type="InterPro" id="IPR051200">
    <property type="entry name" value="Host-pathogen_enzymatic-act"/>
</dbReference>
<evidence type="ECO:0000259" key="2">
    <source>
        <dbReference type="Pfam" id="PF08450"/>
    </source>
</evidence>
<organism evidence="3 4">
    <name type="scientific">Nocardia xishanensis</name>
    <dbReference type="NCBI Taxonomy" id="238964"/>
    <lineage>
        <taxon>Bacteria</taxon>
        <taxon>Bacillati</taxon>
        <taxon>Actinomycetota</taxon>
        <taxon>Actinomycetes</taxon>
        <taxon>Mycobacteriales</taxon>
        <taxon>Nocardiaceae</taxon>
        <taxon>Nocardia</taxon>
    </lineage>
</organism>
<dbReference type="InterPro" id="IPR013658">
    <property type="entry name" value="SGL"/>
</dbReference>
<evidence type="ECO:0000313" key="4">
    <source>
        <dbReference type="Proteomes" id="UP001611415"/>
    </source>
</evidence>